<dbReference type="GO" id="GO:0046982">
    <property type="term" value="F:protein heterodimerization activity"/>
    <property type="evidence" value="ECO:0007669"/>
    <property type="project" value="InterPro"/>
</dbReference>
<dbReference type="OrthoDB" id="386949at2759"/>
<organism evidence="6 7">
    <name type="scientific">Ecytonucleospora hepatopenaei</name>
    <dbReference type="NCBI Taxonomy" id="646526"/>
    <lineage>
        <taxon>Eukaryota</taxon>
        <taxon>Fungi</taxon>
        <taxon>Fungi incertae sedis</taxon>
        <taxon>Microsporidia</taxon>
        <taxon>Enterocytozoonidae</taxon>
        <taxon>Ecytonucleospora</taxon>
    </lineage>
</organism>
<keyword evidence="2" id="KW-0805">Transcription regulation</keyword>
<keyword evidence="3" id="KW-0238">DNA-binding</keyword>
<accession>A0A1W0E5I0</accession>
<dbReference type="GO" id="GO:0000978">
    <property type="term" value="F:RNA polymerase II cis-regulatory region sequence-specific DNA binding"/>
    <property type="evidence" value="ECO:0007669"/>
    <property type="project" value="TreeGrafter"/>
</dbReference>
<reference evidence="6 7" key="1">
    <citation type="journal article" date="2017" name="Environ. Microbiol.">
        <title>Decay of the glycolytic pathway and adaptation to intranuclear parasitism within Enterocytozoonidae microsporidia.</title>
        <authorList>
            <person name="Wiredu Boakye D."/>
            <person name="Jaroenlak P."/>
            <person name="Prachumwat A."/>
            <person name="Williams T.A."/>
            <person name="Bateman K.S."/>
            <person name="Itsathitphaisarn O."/>
            <person name="Sritunyalucksana K."/>
            <person name="Paszkiewicz K.H."/>
            <person name="Moore K.A."/>
            <person name="Stentiford G.D."/>
            <person name="Williams B.A."/>
        </authorList>
    </citation>
    <scope>NUCLEOTIDE SEQUENCE [LARGE SCALE GENOMIC DNA]</scope>
    <source>
        <strain evidence="6 7">TH1</strain>
    </source>
</reference>
<dbReference type="PANTHER" id="PTHR11064">
    <property type="entry name" value="CCAAT-BINDING TRANSCRIPTION FACTOR-RELATED"/>
    <property type="match status" value="1"/>
</dbReference>
<keyword evidence="7" id="KW-1185">Reference proteome</keyword>
<proteinExistence type="inferred from homology"/>
<dbReference type="STRING" id="646526.A0A1W0E5I0"/>
<dbReference type="GO" id="GO:0001228">
    <property type="term" value="F:DNA-binding transcription activator activity, RNA polymerase II-specific"/>
    <property type="evidence" value="ECO:0007669"/>
    <property type="project" value="InterPro"/>
</dbReference>
<protein>
    <submittedName>
        <fullName evidence="6">NFYB4</fullName>
    </submittedName>
</protein>
<dbReference type="Gene3D" id="1.10.20.10">
    <property type="entry name" value="Histone, subunit A"/>
    <property type="match status" value="1"/>
</dbReference>
<dbReference type="InterPro" id="IPR003958">
    <property type="entry name" value="CBFA_NFYB_domain"/>
</dbReference>
<dbReference type="Proteomes" id="UP000192758">
    <property type="component" value="Unassembled WGS sequence"/>
</dbReference>
<dbReference type="VEuPathDB" id="MicrosporidiaDB:EHP00_8"/>
<evidence type="ECO:0000256" key="2">
    <source>
        <dbReference type="ARBA" id="ARBA00023015"/>
    </source>
</evidence>
<evidence type="ECO:0000256" key="1">
    <source>
        <dbReference type="ARBA" id="ARBA00009053"/>
    </source>
</evidence>
<dbReference type="InterPro" id="IPR027113">
    <property type="entry name" value="Transc_fact_NFYB/HAP3"/>
</dbReference>
<comment type="similarity">
    <text evidence="1">Belongs to the NFYB/HAP3 subunit family.</text>
</comment>
<dbReference type="Pfam" id="PF00808">
    <property type="entry name" value="CBFD_NFYB_HMF"/>
    <property type="match status" value="1"/>
</dbReference>
<dbReference type="PANTHER" id="PTHR11064:SF9">
    <property type="entry name" value="NUCLEAR TRANSCRIPTION FACTOR Y SUBUNIT BETA"/>
    <property type="match status" value="1"/>
</dbReference>
<keyword evidence="4" id="KW-0804">Transcription</keyword>
<evidence type="ECO:0000256" key="4">
    <source>
        <dbReference type="ARBA" id="ARBA00023163"/>
    </source>
</evidence>
<dbReference type="InterPro" id="IPR009072">
    <property type="entry name" value="Histone-fold"/>
</dbReference>
<name>A0A1W0E5I0_9MICR</name>
<feature type="domain" description="Transcription factor CBF/NF-Y/archaeal histone" evidence="5">
    <location>
        <begin position="128"/>
        <end position="192"/>
    </location>
</feature>
<sequence length="229" mass="26580">MLNENLNSAFLQKKTLNKQNEMIKKQKNTDFFTFEGDLHNKEQFLEFKFEKANHKEQPDCIFSGNILEEHNTFNTLENILKTKELEKTEVNTERNDNINFWNSNEYKGCLDKNKPEDEEYFLKTKDRLLPLANVSKIMKSSVPETGKIAKDAKSTLQHSASEFIAIVTCRAKDIAAIESRKVVTGDDLIKAMNDLDLNYFSEIANKYFTQYKKTTNSYASLYLDQNSEL</sequence>
<dbReference type="AlphaFoldDB" id="A0A1W0E5I0"/>
<dbReference type="GO" id="GO:0016602">
    <property type="term" value="C:CCAAT-binding factor complex"/>
    <property type="evidence" value="ECO:0007669"/>
    <property type="project" value="InterPro"/>
</dbReference>
<dbReference type="SUPFAM" id="SSF47113">
    <property type="entry name" value="Histone-fold"/>
    <property type="match status" value="1"/>
</dbReference>
<evidence type="ECO:0000259" key="5">
    <source>
        <dbReference type="Pfam" id="PF00808"/>
    </source>
</evidence>
<evidence type="ECO:0000313" key="6">
    <source>
        <dbReference type="EMBL" id="OQS54500.1"/>
    </source>
</evidence>
<gene>
    <name evidence="6" type="primary">NFYB4</name>
    <name evidence="6" type="ORF">EHP00_8</name>
</gene>
<dbReference type="EMBL" id="MNPJ01000019">
    <property type="protein sequence ID" value="OQS54500.1"/>
    <property type="molecule type" value="Genomic_DNA"/>
</dbReference>
<evidence type="ECO:0000256" key="3">
    <source>
        <dbReference type="ARBA" id="ARBA00023125"/>
    </source>
</evidence>
<dbReference type="CDD" id="cd22907">
    <property type="entry name" value="HFD_NFYB"/>
    <property type="match status" value="1"/>
</dbReference>
<comment type="caution">
    <text evidence="6">The sequence shown here is derived from an EMBL/GenBank/DDBJ whole genome shotgun (WGS) entry which is preliminary data.</text>
</comment>
<evidence type="ECO:0000313" key="7">
    <source>
        <dbReference type="Proteomes" id="UP000192758"/>
    </source>
</evidence>